<dbReference type="EMBL" id="VFQX01000004">
    <property type="protein sequence ID" value="KAF0983905.1"/>
    <property type="molecule type" value="Genomic_DNA"/>
</dbReference>
<dbReference type="InterPro" id="IPR042541">
    <property type="entry name" value="BART_sf"/>
</dbReference>
<organism evidence="15 16">
    <name type="scientific">Naegleria fowleri</name>
    <name type="common">Brain eating amoeba</name>
    <dbReference type="NCBI Taxonomy" id="5763"/>
    <lineage>
        <taxon>Eukaryota</taxon>
        <taxon>Discoba</taxon>
        <taxon>Heterolobosea</taxon>
        <taxon>Tetramitia</taxon>
        <taxon>Eutetramitia</taxon>
        <taxon>Vahlkampfiidae</taxon>
        <taxon>Naegleria</taxon>
    </lineage>
</organism>
<keyword evidence="12" id="KW-0966">Cell projection</keyword>
<evidence type="ECO:0000256" key="11">
    <source>
        <dbReference type="ARBA" id="ARBA00023242"/>
    </source>
</evidence>
<evidence type="ECO:0000313" key="16">
    <source>
        <dbReference type="Proteomes" id="UP000444721"/>
    </source>
</evidence>
<evidence type="ECO:0000256" key="2">
    <source>
        <dbReference type="ARBA" id="ARBA00004123"/>
    </source>
</evidence>
<accession>A0A6A5CF48</accession>
<evidence type="ECO:0000256" key="1">
    <source>
        <dbReference type="ARBA" id="ARBA00004120"/>
    </source>
</evidence>
<comment type="subcellular location">
    <subcellularLocation>
        <location evidence="1">Cytoplasm</location>
        <location evidence="1">Cytoskeleton</location>
        <location evidence="1">Cilium basal body</location>
    </subcellularLocation>
    <subcellularLocation>
        <location evidence="3">Cytoplasm</location>
        <location evidence="3">Cytoskeleton</location>
        <location evidence="3">Microtubule organizing center</location>
        <location evidence="3">Centrosome</location>
    </subcellularLocation>
    <subcellularLocation>
        <location evidence="4">Mitochondrion intermembrane space</location>
    </subcellularLocation>
    <subcellularLocation>
        <location evidence="2">Nucleus</location>
    </subcellularLocation>
</comment>
<dbReference type="RefSeq" id="XP_044568618.1">
    <property type="nucleotide sequence ID" value="XM_044711607.1"/>
</dbReference>
<evidence type="ECO:0000256" key="4">
    <source>
        <dbReference type="ARBA" id="ARBA00004569"/>
    </source>
</evidence>
<keyword evidence="8" id="KW-0969">Cilium</keyword>
<keyword evidence="7" id="KW-0963">Cytoplasm</keyword>
<keyword evidence="16" id="KW-1185">Reference proteome</keyword>
<comment type="caution">
    <text evidence="15">The sequence shown here is derived from an EMBL/GenBank/DDBJ whole genome shotgun (WGS) entry which is preliminary data.</text>
</comment>
<dbReference type="PANTHER" id="PTHR15487">
    <property type="entry name" value="ADP-RIBOSYLATION FACTOR-LIKE PROTEIN 2-BINDING PROTEIN"/>
    <property type="match status" value="1"/>
</dbReference>
<keyword evidence="9" id="KW-0496">Mitochondrion</keyword>
<feature type="compositionally biased region" description="Basic and acidic residues" evidence="13">
    <location>
        <begin position="106"/>
        <end position="116"/>
    </location>
</feature>
<dbReference type="VEuPathDB" id="AmoebaDB:NF0018250"/>
<protein>
    <recommendedName>
        <fullName evidence="6">ADP-ribosylation factor-like protein 2-binding protein</fullName>
    </recommendedName>
</protein>
<proteinExistence type="inferred from homology"/>
<sequence>MNELTHDDDCVVSKPVDEEQMYFDTIIGALEETMMEENFSKMIDKFAEKNCKIFEEGDENKLEYTTLFSEYQTMIEHYLERSLTEKIKNFEMSRFMRVIEKVEQQKKDQANSKEQEESNDDDWEDIEEGDMSGDVFEMLLSFTDFMEFKELMVSYKKKEYFNDKFSGLLVVSNGSRK</sequence>
<dbReference type="InterPro" id="IPR023379">
    <property type="entry name" value="BART_dom"/>
</dbReference>
<feature type="domain" description="BART" evidence="14">
    <location>
        <begin position="23"/>
        <end position="158"/>
    </location>
</feature>
<evidence type="ECO:0000313" key="15">
    <source>
        <dbReference type="EMBL" id="KAF0983905.1"/>
    </source>
</evidence>
<name>A0A6A5CF48_NAEFO</name>
<evidence type="ECO:0000256" key="10">
    <source>
        <dbReference type="ARBA" id="ARBA00023212"/>
    </source>
</evidence>
<reference evidence="15 16" key="1">
    <citation type="journal article" date="2019" name="Sci. Rep.">
        <title>Nanopore sequencing improves the draft genome of the human pathogenic amoeba Naegleria fowleri.</title>
        <authorList>
            <person name="Liechti N."/>
            <person name="Schurch N."/>
            <person name="Bruggmann R."/>
            <person name="Wittwer M."/>
        </authorList>
    </citation>
    <scope>NUCLEOTIDE SEQUENCE [LARGE SCALE GENOMIC DNA]</scope>
    <source>
        <strain evidence="15 16">ATCC 30894</strain>
    </source>
</reference>
<dbReference type="VEuPathDB" id="AmoebaDB:NfTy_005630"/>
<feature type="region of interest" description="Disordered" evidence="13">
    <location>
        <begin position="106"/>
        <end position="127"/>
    </location>
</feature>
<keyword evidence="10" id="KW-0206">Cytoskeleton</keyword>
<dbReference type="GO" id="GO:0005813">
    <property type="term" value="C:centrosome"/>
    <property type="evidence" value="ECO:0007669"/>
    <property type="project" value="UniProtKB-SubCell"/>
</dbReference>
<evidence type="ECO:0000256" key="3">
    <source>
        <dbReference type="ARBA" id="ARBA00004300"/>
    </source>
</evidence>
<keyword evidence="11" id="KW-0539">Nucleus</keyword>
<dbReference type="GO" id="GO:0005634">
    <property type="term" value="C:nucleus"/>
    <property type="evidence" value="ECO:0007669"/>
    <property type="project" value="UniProtKB-SubCell"/>
</dbReference>
<dbReference type="InterPro" id="IPR038849">
    <property type="entry name" value="ARL2BP"/>
</dbReference>
<evidence type="ECO:0000256" key="7">
    <source>
        <dbReference type="ARBA" id="ARBA00022490"/>
    </source>
</evidence>
<evidence type="ECO:0000256" key="13">
    <source>
        <dbReference type="SAM" id="MobiDB-lite"/>
    </source>
</evidence>
<evidence type="ECO:0000256" key="12">
    <source>
        <dbReference type="ARBA" id="ARBA00023273"/>
    </source>
</evidence>
<dbReference type="Proteomes" id="UP000444721">
    <property type="component" value="Unassembled WGS sequence"/>
</dbReference>
<evidence type="ECO:0000259" key="14">
    <source>
        <dbReference type="Pfam" id="PF11527"/>
    </source>
</evidence>
<evidence type="ECO:0000256" key="8">
    <source>
        <dbReference type="ARBA" id="ARBA00023069"/>
    </source>
</evidence>
<dbReference type="GO" id="GO:0051457">
    <property type="term" value="P:maintenance of protein location in nucleus"/>
    <property type="evidence" value="ECO:0007669"/>
    <property type="project" value="TreeGrafter"/>
</dbReference>
<gene>
    <name evidence="15" type="ORF">FDP41_007820</name>
</gene>
<evidence type="ECO:0000256" key="5">
    <source>
        <dbReference type="ARBA" id="ARBA00009880"/>
    </source>
</evidence>
<dbReference type="GeneID" id="68115038"/>
<dbReference type="AlphaFoldDB" id="A0A6A5CF48"/>
<dbReference type="GO" id="GO:0005758">
    <property type="term" value="C:mitochondrial intermembrane space"/>
    <property type="evidence" value="ECO:0007669"/>
    <property type="project" value="UniProtKB-SubCell"/>
</dbReference>
<dbReference type="PANTHER" id="PTHR15487:SF4">
    <property type="entry name" value="ADP-RIBOSYLATION FACTOR-LIKE PROTEIN 2-BINDING PROTEIN"/>
    <property type="match status" value="1"/>
</dbReference>
<dbReference type="OrthoDB" id="302784at2759"/>
<dbReference type="VEuPathDB" id="AmoebaDB:FDP41_007820"/>
<dbReference type="Gene3D" id="1.20.1520.10">
    <property type="entry name" value="ADP-ribosylation factor-like 2-binding protein, domain"/>
    <property type="match status" value="1"/>
</dbReference>
<evidence type="ECO:0000256" key="6">
    <source>
        <dbReference type="ARBA" id="ARBA00014849"/>
    </source>
</evidence>
<dbReference type="OMA" id="CKIFYIF"/>
<dbReference type="Pfam" id="PF11527">
    <property type="entry name" value="ARL2_Bind_BART"/>
    <property type="match status" value="1"/>
</dbReference>
<comment type="similarity">
    <text evidence="5">Belongs to the ARL2BP family.</text>
</comment>
<feature type="compositionally biased region" description="Acidic residues" evidence="13">
    <location>
        <begin position="117"/>
        <end position="127"/>
    </location>
</feature>
<evidence type="ECO:0000256" key="9">
    <source>
        <dbReference type="ARBA" id="ARBA00023128"/>
    </source>
</evidence>